<dbReference type="PANTHER" id="PTHR46586:SF3">
    <property type="entry name" value="ANKYRIN REPEAT-CONTAINING PROTEIN"/>
    <property type="match status" value="1"/>
</dbReference>
<evidence type="ECO:0000313" key="1">
    <source>
        <dbReference type="EMBL" id="KAE8976996.1"/>
    </source>
</evidence>
<gene>
    <name evidence="2" type="ORF">PF008_g29978</name>
    <name evidence="1" type="ORF">PF011_g23829</name>
</gene>
<name>A0A6A3I2H2_9STRA</name>
<dbReference type="EMBL" id="QXFY01005292">
    <property type="protein sequence ID" value="KAE9272910.1"/>
    <property type="molecule type" value="Genomic_DNA"/>
</dbReference>
<dbReference type="InterPro" id="IPR036770">
    <property type="entry name" value="Ankyrin_rpt-contain_sf"/>
</dbReference>
<dbReference type="PANTHER" id="PTHR46586">
    <property type="entry name" value="ANKYRIN REPEAT-CONTAINING PROTEIN"/>
    <property type="match status" value="1"/>
</dbReference>
<reference evidence="3 4" key="1">
    <citation type="submission" date="2018-09" db="EMBL/GenBank/DDBJ databases">
        <title>Genomic investigation of the strawberry pathogen Phytophthora fragariae indicates pathogenicity is determined by transcriptional variation in three key races.</title>
        <authorList>
            <person name="Adams T.M."/>
            <person name="Armitage A.D."/>
            <person name="Sobczyk M.K."/>
            <person name="Bates H.J."/>
            <person name="Dunwell J.M."/>
            <person name="Nellist C.F."/>
            <person name="Harrison R.J."/>
        </authorList>
    </citation>
    <scope>NUCLEOTIDE SEQUENCE [LARGE SCALE GENOMIC DNA]</scope>
    <source>
        <strain evidence="2 4">NOV-77</strain>
        <strain evidence="1 3">SCRP245</strain>
    </source>
</reference>
<comment type="caution">
    <text evidence="1">The sequence shown here is derived from an EMBL/GenBank/DDBJ whole genome shotgun (WGS) entry which is preliminary data.</text>
</comment>
<sequence>MNEAASNGHLEVVKWFQATRSVSCSTKAMDGAAGNGHLDMVKWLHENTTAGCTVRAMDVAARNGHLDMVKWLHENTTAGCTTNAMDTAAAKDHLEMCKWLHANRSEGCTVQAVEYSIGHLRLGSWLRSHYPEIQSSDNRLWLYPRNLFDALLFLEANYPKVFTPEFARGTRSDLSYEYSNGSDALVEAWLNEKYPGQPTQEKKFRLWTAL</sequence>
<organism evidence="1 3">
    <name type="scientific">Phytophthora fragariae</name>
    <dbReference type="NCBI Taxonomy" id="53985"/>
    <lineage>
        <taxon>Eukaryota</taxon>
        <taxon>Sar</taxon>
        <taxon>Stramenopiles</taxon>
        <taxon>Oomycota</taxon>
        <taxon>Peronosporomycetes</taxon>
        <taxon>Peronosporales</taxon>
        <taxon>Peronosporaceae</taxon>
        <taxon>Phytophthora</taxon>
    </lineage>
</organism>
<accession>A0A6A3I2H2</accession>
<protein>
    <submittedName>
        <fullName evidence="1">Uncharacterized protein</fullName>
    </submittedName>
</protein>
<dbReference type="Proteomes" id="UP000486351">
    <property type="component" value="Unassembled WGS sequence"/>
</dbReference>
<dbReference type="InterPro" id="IPR002110">
    <property type="entry name" value="Ankyrin_rpt"/>
</dbReference>
<dbReference type="SUPFAM" id="SSF140860">
    <property type="entry name" value="Pseudo ankyrin repeat-like"/>
    <property type="match status" value="1"/>
</dbReference>
<dbReference type="EMBL" id="QXFW01002606">
    <property type="protein sequence ID" value="KAE8976996.1"/>
    <property type="molecule type" value="Genomic_DNA"/>
</dbReference>
<dbReference type="Proteomes" id="UP000460718">
    <property type="component" value="Unassembled WGS sequence"/>
</dbReference>
<evidence type="ECO:0000313" key="2">
    <source>
        <dbReference type="EMBL" id="KAE9272910.1"/>
    </source>
</evidence>
<evidence type="ECO:0000313" key="3">
    <source>
        <dbReference type="Proteomes" id="UP000460718"/>
    </source>
</evidence>
<dbReference type="Gene3D" id="1.25.40.20">
    <property type="entry name" value="Ankyrin repeat-containing domain"/>
    <property type="match status" value="1"/>
</dbReference>
<evidence type="ECO:0000313" key="4">
    <source>
        <dbReference type="Proteomes" id="UP000486351"/>
    </source>
</evidence>
<proteinExistence type="predicted"/>
<dbReference type="Pfam" id="PF12796">
    <property type="entry name" value="Ank_2"/>
    <property type="match status" value="1"/>
</dbReference>
<dbReference type="AlphaFoldDB" id="A0A6A3I2H2"/>
<dbReference type="InterPro" id="IPR052050">
    <property type="entry name" value="SecEffector_AnkRepeat"/>
</dbReference>